<dbReference type="PANTHER" id="PTHR34978:SF3">
    <property type="entry name" value="SLR0241 PROTEIN"/>
    <property type="match status" value="1"/>
</dbReference>
<protein>
    <submittedName>
        <fullName evidence="3">Signal transducer regulating beta-lactamase production, contains metallopeptidase domain</fullName>
    </submittedName>
</protein>
<dbReference type="OrthoDB" id="9770467at2"/>
<dbReference type="Proteomes" id="UP000198935">
    <property type="component" value="Unassembled WGS sequence"/>
</dbReference>
<feature type="transmembrane region" description="Helical" evidence="1">
    <location>
        <begin position="6"/>
        <end position="25"/>
    </location>
</feature>
<keyword evidence="1" id="KW-1133">Transmembrane helix</keyword>
<organism evidence="3 4">
    <name type="scientific">Evansella caseinilytica</name>
    <dbReference type="NCBI Taxonomy" id="1503961"/>
    <lineage>
        <taxon>Bacteria</taxon>
        <taxon>Bacillati</taxon>
        <taxon>Bacillota</taxon>
        <taxon>Bacilli</taxon>
        <taxon>Bacillales</taxon>
        <taxon>Bacillaceae</taxon>
        <taxon>Evansella</taxon>
    </lineage>
</organism>
<dbReference type="InterPro" id="IPR008756">
    <property type="entry name" value="Peptidase_M56"/>
</dbReference>
<feature type="transmembrane region" description="Helical" evidence="1">
    <location>
        <begin position="46"/>
        <end position="68"/>
    </location>
</feature>
<accession>A0A1H3TNU9</accession>
<dbReference type="Pfam" id="PF05569">
    <property type="entry name" value="Peptidase_M56"/>
    <property type="match status" value="1"/>
</dbReference>
<evidence type="ECO:0000313" key="4">
    <source>
        <dbReference type="Proteomes" id="UP000198935"/>
    </source>
</evidence>
<keyword evidence="4" id="KW-1185">Reference proteome</keyword>
<feature type="transmembrane region" description="Helical" evidence="1">
    <location>
        <begin position="304"/>
        <end position="325"/>
    </location>
</feature>
<evidence type="ECO:0000313" key="3">
    <source>
        <dbReference type="EMBL" id="SDZ51790.1"/>
    </source>
</evidence>
<dbReference type="InterPro" id="IPR052173">
    <property type="entry name" value="Beta-lactam_resp_regulator"/>
</dbReference>
<evidence type="ECO:0000256" key="1">
    <source>
        <dbReference type="SAM" id="Phobius"/>
    </source>
</evidence>
<keyword evidence="1" id="KW-0812">Transmembrane</keyword>
<evidence type="ECO:0000259" key="2">
    <source>
        <dbReference type="Pfam" id="PF05569"/>
    </source>
</evidence>
<proteinExistence type="predicted"/>
<dbReference type="STRING" id="1503961.SAMN05421736_115116"/>
<reference evidence="4" key="1">
    <citation type="submission" date="2016-10" db="EMBL/GenBank/DDBJ databases">
        <authorList>
            <person name="Varghese N."/>
            <person name="Submissions S."/>
        </authorList>
    </citation>
    <scope>NUCLEOTIDE SEQUENCE [LARGE SCALE GENOMIC DNA]</scope>
    <source>
        <strain evidence="4">SP</strain>
    </source>
</reference>
<feature type="domain" description="Peptidase M56" evidence="2">
    <location>
        <begin position="8"/>
        <end position="293"/>
    </location>
</feature>
<dbReference type="PANTHER" id="PTHR34978">
    <property type="entry name" value="POSSIBLE SENSOR-TRANSDUCER PROTEIN BLAR"/>
    <property type="match status" value="1"/>
</dbReference>
<keyword evidence="1" id="KW-0472">Membrane</keyword>
<dbReference type="EMBL" id="FNPI01000015">
    <property type="protein sequence ID" value="SDZ51790.1"/>
    <property type="molecule type" value="Genomic_DNA"/>
</dbReference>
<sequence length="389" mass="44450">MSMIIQLLFTLTVTGSTIVVCLFVLRLLLPNAISIKWHYEIRKMAIVFYLLPIAFLVNWFLSLLPIYATTSTQVSGKWYPNVSHVPGNPYTFSISADIAILLMSIWGIGVITFAVWQVYCYRRFLKKIQHNYTPISEYSEIAKQLVLTKGALGIKRDVRLAYSAAVRSPVLIGLRKPTIYLPQKNSADLDMRMVLHHELIHLKRNDLWIKVLVLGANALHWFNPFIYVLRRDIHTWSELSCDKEVVKDMSYTDRKRYGETLLNVMVGSKGLPVRFCSSLSGDGKKLKRRLNMILNVKKLKKRTIIISIMTMIVAGIIGTSTAIYVNAGVVPEENDKTSLELSNNEPQEAEGGYYELVSVKLSDESKFSKEDWEEILKQIENNEVILEEE</sequence>
<gene>
    <name evidence="3" type="ORF">SAMN05421736_115116</name>
</gene>
<feature type="transmembrane region" description="Helical" evidence="1">
    <location>
        <begin position="98"/>
        <end position="119"/>
    </location>
</feature>
<dbReference type="AlphaFoldDB" id="A0A1H3TNU9"/>
<name>A0A1H3TNU9_9BACI</name>
<dbReference type="CDD" id="cd07341">
    <property type="entry name" value="M56_BlaR1_MecR1_like"/>
    <property type="match status" value="1"/>
</dbReference>